<keyword evidence="1" id="KW-0482">Metalloprotease</keyword>
<sequence length="64" mass="7192">MQKPSGRDKDREATKKEMQEAIKKYQAFNGLEVTGVFDEETIKKMGSPRCGLPDFEPGQSRSGK</sequence>
<feature type="non-terminal residue" evidence="4">
    <location>
        <position position="64"/>
    </location>
</feature>
<proteinExistence type="predicted"/>
<dbReference type="PANTHER" id="PTHR10201">
    <property type="entry name" value="MATRIX METALLOPROTEINASE"/>
    <property type="match status" value="1"/>
</dbReference>
<dbReference type="Pfam" id="PF01471">
    <property type="entry name" value="PG_binding_1"/>
    <property type="match status" value="1"/>
</dbReference>
<dbReference type="GO" id="GO:0030198">
    <property type="term" value="P:extracellular matrix organization"/>
    <property type="evidence" value="ECO:0007669"/>
    <property type="project" value="TreeGrafter"/>
</dbReference>
<accession>A0A0L8GDX4</accession>
<dbReference type="Gene3D" id="1.10.101.10">
    <property type="entry name" value="PGBD-like superfamily/PGBD"/>
    <property type="match status" value="1"/>
</dbReference>
<dbReference type="PANTHER" id="PTHR10201:SF323">
    <property type="entry name" value="MATRIX METALLOPROTEINASE-21"/>
    <property type="match status" value="1"/>
</dbReference>
<dbReference type="InterPro" id="IPR036365">
    <property type="entry name" value="PGBD-like_sf"/>
</dbReference>
<evidence type="ECO:0000256" key="1">
    <source>
        <dbReference type="ARBA" id="ARBA00023049"/>
    </source>
</evidence>
<feature type="domain" description="Peptidoglycan binding-like" evidence="3">
    <location>
        <begin position="16"/>
        <end position="45"/>
    </location>
</feature>
<gene>
    <name evidence="4" type="ORF">OCBIM_22035096mg</name>
</gene>
<dbReference type="SUPFAM" id="SSF47090">
    <property type="entry name" value="PGBD-like"/>
    <property type="match status" value="1"/>
</dbReference>
<name>A0A0L8GDX4_OCTBM</name>
<feature type="region of interest" description="Disordered" evidence="2">
    <location>
        <begin position="44"/>
        <end position="64"/>
    </location>
</feature>
<evidence type="ECO:0000259" key="3">
    <source>
        <dbReference type="Pfam" id="PF01471"/>
    </source>
</evidence>
<evidence type="ECO:0000256" key="2">
    <source>
        <dbReference type="SAM" id="MobiDB-lite"/>
    </source>
</evidence>
<keyword evidence="1" id="KW-0645">Protease</keyword>
<dbReference type="InterPro" id="IPR036366">
    <property type="entry name" value="PGBDSf"/>
</dbReference>
<keyword evidence="1" id="KW-0378">Hydrolase</keyword>
<protein>
    <recommendedName>
        <fullName evidence="3">Peptidoglycan binding-like domain-containing protein</fullName>
    </recommendedName>
</protein>
<dbReference type="EMBL" id="KQ422277">
    <property type="protein sequence ID" value="KOF75222.1"/>
    <property type="molecule type" value="Genomic_DNA"/>
</dbReference>
<evidence type="ECO:0000313" key="4">
    <source>
        <dbReference type="EMBL" id="KOF75222.1"/>
    </source>
</evidence>
<dbReference type="InterPro" id="IPR002477">
    <property type="entry name" value="Peptidoglycan-bd-like"/>
</dbReference>
<reference evidence="4" key="1">
    <citation type="submission" date="2015-07" db="EMBL/GenBank/DDBJ databases">
        <title>MeaNS - Measles Nucleotide Surveillance Program.</title>
        <authorList>
            <person name="Tran T."/>
            <person name="Druce J."/>
        </authorList>
    </citation>
    <scope>NUCLEOTIDE SEQUENCE</scope>
    <source>
        <strain evidence="4">UCB-OBI-ISO-001</strain>
        <tissue evidence="4">Gonad</tissue>
    </source>
</reference>
<dbReference type="GO" id="GO:0030574">
    <property type="term" value="P:collagen catabolic process"/>
    <property type="evidence" value="ECO:0007669"/>
    <property type="project" value="TreeGrafter"/>
</dbReference>
<dbReference type="AlphaFoldDB" id="A0A0L8GDX4"/>
<dbReference type="GO" id="GO:0004222">
    <property type="term" value="F:metalloendopeptidase activity"/>
    <property type="evidence" value="ECO:0007669"/>
    <property type="project" value="TreeGrafter"/>
</dbReference>
<organism evidence="4">
    <name type="scientific">Octopus bimaculoides</name>
    <name type="common">California two-spotted octopus</name>
    <dbReference type="NCBI Taxonomy" id="37653"/>
    <lineage>
        <taxon>Eukaryota</taxon>
        <taxon>Metazoa</taxon>
        <taxon>Spiralia</taxon>
        <taxon>Lophotrochozoa</taxon>
        <taxon>Mollusca</taxon>
        <taxon>Cephalopoda</taxon>
        <taxon>Coleoidea</taxon>
        <taxon>Octopodiformes</taxon>
        <taxon>Octopoda</taxon>
        <taxon>Incirrata</taxon>
        <taxon>Octopodidae</taxon>
        <taxon>Octopus</taxon>
    </lineage>
</organism>